<organism evidence="2 3">
    <name type="scientific">Nicrophorus vespilloides</name>
    <name type="common">Boreal carrion beetle</name>
    <dbReference type="NCBI Taxonomy" id="110193"/>
    <lineage>
        <taxon>Eukaryota</taxon>
        <taxon>Metazoa</taxon>
        <taxon>Ecdysozoa</taxon>
        <taxon>Arthropoda</taxon>
        <taxon>Hexapoda</taxon>
        <taxon>Insecta</taxon>
        <taxon>Pterygota</taxon>
        <taxon>Neoptera</taxon>
        <taxon>Endopterygota</taxon>
        <taxon>Coleoptera</taxon>
        <taxon>Polyphaga</taxon>
        <taxon>Staphyliniformia</taxon>
        <taxon>Silphidae</taxon>
        <taxon>Nicrophorinae</taxon>
        <taxon>Nicrophorus</taxon>
    </lineage>
</organism>
<dbReference type="PROSITE" id="PS51457">
    <property type="entry name" value="BEN"/>
    <property type="match status" value="1"/>
</dbReference>
<dbReference type="InterPro" id="IPR018379">
    <property type="entry name" value="BEN_domain"/>
</dbReference>
<name>A0ABM1M714_NICVS</name>
<keyword evidence="2" id="KW-1185">Reference proteome</keyword>
<protein>
    <submittedName>
        <fullName evidence="3">Early boundary activity protein 2-like</fullName>
    </submittedName>
</protein>
<gene>
    <name evidence="3" type="primary">LOC108558070</name>
</gene>
<evidence type="ECO:0000259" key="1">
    <source>
        <dbReference type="PROSITE" id="PS51457"/>
    </source>
</evidence>
<feature type="domain" description="BEN" evidence="1">
    <location>
        <begin position="102"/>
        <end position="194"/>
    </location>
</feature>
<dbReference type="RefSeq" id="XP_017770364.1">
    <property type="nucleotide sequence ID" value="XM_017914875.1"/>
</dbReference>
<accession>A0ABM1M714</accession>
<proteinExistence type="predicted"/>
<sequence length="200" mass="22973">MDAPTKCISHGYMLVSYEKRSVTHYKVINCINVCGHHTWTRLPQDDNINVKFDNEIVACKVIMTSNDEDELKTILYDPDKPYHASIELPTCVYPLLVFDQLGNNVYILGTNGTVISEFCMNKINWNDYHAATSHLLTAVFGQDTLATHTLTGRQQPKPRLDPMKVQDITSIVTDKCGVIVDDVREEIKRRCHLEYMKYKY</sequence>
<dbReference type="SMART" id="SM01025">
    <property type="entry name" value="BEN"/>
    <property type="match status" value="1"/>
</dbReference>
<reference evidence="3" key="1">
    <citation type="submission" date="2025-08" db="UniProtKB">
        <authorList>
            <consortium name="RefSeq"/>
        </authorList>
    </citation>
    <scope>IDENTIFICATION</scope>
    <source>
        <tissue evidence="3">Whole Larva</tissue>
    </source>
</reference>
<dbReference type="Gene3D" id="1.10.10.2590">
    <property type="entry name" value="BEN domain"/>
    <property type="match status" value="1"/>
</dbReference>
<evidence type="ECO:0000313" key="2">
    <source>
        <dbReference type="Proteomes" id="UP000695000"/>
    </source>
</evidence>
<dbReference type="Proteomes" id="UP000695000">
    <property type="component" value="Unplaced"/>
</dbReference>
<dbReference type="Pfam" id="PF10523">
    <property type="entry name" value="BEN"/>
    <property type="match status" value="1"/>
</dbReference>
<evidence type="ECO:0000313" key="3">
    <source>
        <dbReference type="RefSeq" id="XP_017770364.1"/>
    </source>
</evidence>
<dbReference type="GeneID" id="108558070"/>